<keyword evidence="1" id="KW-0460">Magnesium</keyword>
<keyword evidence="2" id="KW-0378">Hydrolase</keyword>
<feature type="binding site" evidence="1">
    <location>
        <position position="284"/>
    </location>
    <ligand>
        <name>Mg(2+)</name>
        <dbReference type="ChEBI" id="CHEBI:18420"/>
        <label>1</label>
    </ligand>
</feature>
<dbReference type="Gene3D" id="2.60.120.560">
    <property type="entry name" value="Exo-inulinase, domain 1"/>
    <property type="match status" value="1"/>
</dbReference>
<dbReference type="SUPFAM" id="SSF101478">
    <property type="entry name" value="ADP-ribosylglycohydrolase"/>
    <property type="match status" value="1"/>
</dbReference>
<dbReference type="Pfam" id="PF03747">
    <property type="entry name" value="ADP_ribosyl_GH"/>
    <property type="match status" value="1"/>
</dbReference>
<keyword evidence="1" id="KW-0479">Metal-binding</keyword>
<dbReference type="RefSeq" id="WP_055657634.1">
    <property type="nucleotide sequence ID" value="NZ_CABIXC010000011.1"/>
</dbReference>
<dbReference type="Gene3D" id="1.10.4080.10">
    <property type="entry name" value="ADP-ribosylation/Crystallin J1"/>
    <property type="match status" value="1"/>
</dbReference>
<dbReference type="AlphaFoldDB" id="A0A174HKE1"/>
<feature type="binding site" evidence="1">
    <location>
        <position position="282"/>
    </location>
    <ligand>
        <name>Mg(2+)</name>
        <dbReference type="ChEBI" id="CHEBI:18420"/>
        <label>1</label>
    </ligand>
</feature>
<gene>
    <name evidence="2" type="ORF">ERS852407_03837</name>
</gene>
<evidence type="ECO:0000313" key="2">
    <source>
        <dbReference type="EMBL" id="CUO75402.1"/>
    </source>
</evidence>
<accession>A0A174HKE1</accession>
<dbReference type="GO" id="GO:0046872">
    <property type="term" value="F:metal ion binding"/>
    <property type="evidence" value="ECO:0007669"/>
    <property type="project" value="UniProtKB-KW"/>
</dbReference>
<reference evidence="2 3" key="1">
    <citation type="submission" date="2015-09" db="EMBL/GenBank/DDBJ databases">
        <authorList>
            <consortium name="Pathogen Informatics"/>
        </authorList>
    </citation>
    <scope>NUCLEOTIDE SEQUENCE [LARGE SCALE GENOMIC DNA]</scope>
    <source>
        <strain evidence="2 3">2789STDY5608850</strain>
    </source>
</reference>
<evidence type="ECO:0000256" key="1">
    <source>
        <dbReference type="PIRSR" id="PIRSR605502-1"/>
    </source>
</evidence>
<evidence type="ECO:0000313" key="3">
    <source>
        <dbReference type="Proteomes" id="UP000095651"/>
    </source>
</evidence>
<sequence>MSVLKYREQIYAGVLGKIIGVYLGRPVEGWSYDKIRENFDEVKYYVHEKVGVPLIVADDDISGTFAFFRALEDNGYDRELPAKAFGDTWLNYIIENRTILWWGGLGRSTEHTAYLNLKNGMDAPESGAVRTNGTTLAEQIGAQIFIDAIAMACPDDPELAVSLVRKAASVSHDGIAVEAACHLAALEAMAFTEKDVNVLLDRAGAYVQNRVLKDMIGDVRDICGRESDWRKVRDYLDPKYGYEVFPGCCHMIPNHAMVIAAILLGGDDFQKSISIASSAAWDTDCNAGNVGAFNGIRLGLDGINAGADFRTPVADLMYVVTSDGGSVVSDAVIESKKVLQAAAALHGESVSVSDKRYTFEYPGSLQGFAACDYDHGSQACIELTNYNEISEESGLLIRCRHVADGVTADVSTQTFIDFSKLAQNFSTVASPTLYSSQKVVTEAGLAGSPCTGSQEAVTLRPYILYYDIENQVRAMYGDAVLLDETKKTFEWTVPDTKGMSIFKLGYEVAGRKRFDGDVVIYSIDWKGAPTDFAQRGMLMTSIWNTNPLWLAGFASSAVQFAADFKHTYCVSNVEADGLVTIGSREWEDYTVSSTVFYSLHEAGGLVVRSRGHKRYYGAALMDYSRAVVYVQKDRERVILAEVPYSYQEDVGYTLTFAAHQEKLEFSVNGEKLIEVADATYSGGGAGFTISKGTMTCDSFIVS</sequence>
<organism evidence="2 3">
    <name type="scientific">Hungatella hathewayi</name>
    <dbReference type="NCBI Taxonomy" id="154046"/>
    <lineage>
        <taxon>Bacteria</taxon>
        <taxon>Bacillati</taxon>
        <taxon>Bacillota</taxon>
        <taxon>Clostridia</taxon>
        <taxon>Lachnospirales</taxon>
        <taxon>Lachnospiraceae</taxon>
        <taxon>Hungatella</taxon>
    </lineage>
</organism>
<dbReference type="InterPro" id="IPR036705">
    <property type="entry name" value="Ribosyl_crysJ1_sf"/>
</dbReference>
<dbReference type="EMBL" id="CYZE01000011">
    <property type="protein sequence ID" value="CUO75402.1"/>
    <property type="molecule type" value="Genomic_DNA"/>
</dbReference>
<name>A0A174HKE1_9FIRM</name>
<feature type="binding site" evidence="1">
    <location>
        <position position="60"/>
    </location>
    <ligand>
        <name>Mg(2+)</name>
        <dbReference type="ChEBI" id="CHEBI:18420"/>
        <label>1</label>
    </ligand>
</feature>
<proteinExistence type="predicted"/>
<protein>
    <submittedName>
        <fullName evidence="2">ADP-ribosylglycohydrolase</fullName>
    </submittedName>
</protein>
<dbReference type="Proteomes" id="UP000095651">
    <property type="component" value="Unassembled WGS sequence"/>
</dbReference>
<feature type="binding site" evidence="1">
    <location>
        <position position="59"/>
    </location>
    <ligand>
        <name>Mg(2+)</name>
        <dbReference type="ChEBI" id="CHEBI:18420"/>
        <label>1</label>
    </ligand>
</feature>
<dbReference type="InterPro" id="IPR005502">
    <property type="entry name" value="Ribosyl_crysJ1"/>
</dbReference>
<comment type="cofactor">
    <cofactor evidence="1">
        <name>Mg(2+)</name>
        <dbReference type="ChEBI" id="CHEBI:18420"/>
    </cofactor>
    <text evidence="1">Binds 2 magnesium ions per subunit.</text>
</comment>
<dbReference type="GO" id="GO:0016787">
    <property type="term" value="F:hydrolase activity"/>
    <property type="evidence" value="ECO:0007669"/>
    <property type="project" value="UniProtKB-KW"/>
</dbReference>